<organism evidence="2 3">
    <name type="scientific">Exiguobacterium profundum</name>
    <dbReference type="NCBI Taxonomy" id="307643"/>
    <lineage>
        <taxon>Bacteria</taxon>
        <taxon>Bacillati</taxon>
        <taxon>Bacillota</taxon>
        <taxon>Bacilli</taxon>
        <taxon>Bacillales</taxon>
        <taxon>Bacillales Family XII. Incertae Sedis</taxon>
        <taxon>Exiguobacterium</taxon>
    </lineage>
</organism>
<dbReference type="PANTHER" id="PTHR30336:SF4">
    <property type="entry name" value="ENVELOPE BIOGENESIS FACTOR ELYC"/>
    <property type="match status" value="1"/>
</dbReference>
<keyword evidence="3" id="KW-1185">Reference proteome</keyword>
<dbReference type="EMBL" id="CP109617">
    <property type="protein sequence ID" value="WED55923.1"/>
    <property type="molecule type" value="Genomic_DNA"/>
</dbReference>
<evidence type="ECO:0000259" key="1">
    <source>
        <dbReference type="Pfam" id="PF02698"/>
    </source>
</evidence>
<dbReference type="InterPro" id="IPR051599">
    <property type="entry name" value="Cell_Envelope_Assoc"/>
</dbReference>
<evidence type="ECO:0000313" key="2">
    <source>
        <dbReference type="EMBL" id="WED55923.1"/>
    </source>
</evidence>
<name>A0ABY8B2S8_9BACL</name>
<proteinExistence type="predicted"/>
<dbReference type="CDD" id="cd06259">
    <property type="entry name" value="YdcF-like"/>
    <property type="match status" value="1"/>
</dbReference>
<evidence type="ECO:0000313" key="3">
    <source>
        <dbReference type="Proteomes" id="UP001219957"/>
    </source>
</evidence>
<gene>
    <name evidence="2" type="ORF">OE059_03430</name>
</gene>
<sequence>MRKNATGTYRFLIILGAKVNGIRPSRALRHRIDVAAAYAKAHPHVELIATGGQGPDEGMAEARVIERELMAQGIDATRIHVETTSTSTIENFEHSRPFWDGASGVTIVTNDFHVPRARLIARLYFQLESDALYAPTPPLAKGRYLIREVLAYVKLLGRYVFMKEKN</sequence>
<feature type="domain" description="DUF218" evidence="1">
    <location>
        <begin position="12"/>
        <end position="150"/>
    </location>
</feature>
<dbReference type="Pfam" id="PF02698">
    <property type="entry name" value="DUF218"/>
    <property type="match status" value="1"/>
</dbReference>
<dbReference type="PANTHER" id="PTHR30336">
    <property type="entry name" value="INNER MEMBRANE PROTEIN, PROBABLE PERMEASE"/>
    <property type="match status" value="1"/>
</dbReference>
<protein>
    <submittedName>
        <fullName evidence="2">YdcF family protein</fullName>
    </submittedName>
</protein>
<accession>A0ABY8B2S8</accession>
<dbReference type="RefSeq" id="WP_275060367.1">
    <property type="nucleotide sequence ID" value="NZ_CP109617.1"/>
</dbReference>
<dbReference type="InterPro" id="IPR014729">
    <property type="entry name" value="Rossmann-like_a/b/a_fold"/>
</dbReference>
<dbReference type="Gene3D" id="3.40.50.620">
    <property type="entry name" value="HUPs"/>
    <property type="match status" value="1"/>
</dbReference>
<dbReference type="Proteomes" id="UP001219957">
    <property type="component" value="Chromosome"/>
</dbReference>
<reference evidence="2 3" key="1">
    <citation type="submission" date="2022-10" db="EMBL/GenBank/DDBJ databases">
        <title>Complete genome sequence of Exiguobacterium profundum TSS-3 isolated from an extremely saline-alkaline spring located in Ixtapa, Chiapas-Mexico.</title>
        <authorList>
            <person name="Rincon-Rosales R."/>
            <person name="Rogel M.A."/>
            <person name="Rincon-Molina C.I."/>
            <person name="Guerrero G."/>
            <person name="Manzano-Gomez L.A."/>
            <person name="Lopez-Lopez A."/>
            <person name="Rincon Molina F.A."/>
            <person name="Martinez-Romero E."/>
        </authorList>
    </citation>
    <scope>NUCLEOTIDE SEQUENCE [LARGE SCALE GENOMIC DNA]</scope>
    <source>
        <strain evidence="2 3">TSS-3</strain>
    </source>
</reference>
<dbReference type="InterPro" id="IPR003848">
    <property type="entry name" value="DUF218"/>
</dbReference>